<comment type="caution">
    <text evidence="2">The sequence shown here is derived from an EMBL/GenBank/DDBJ whole genome shotgun (WGS) entry which is preliminary data.</text>
</comment>
<evidence type="ECO:0000313" key="3">
    <source>
        <dbReference type="Proteomes" id="UP001362999"/>
    </source>
</evidence>
<keyword evidence="1" id="KW-0812">Transmembrane</keyword>
<dbReference type="AlphaFoldDB" id="A0AAW0EE69"/>
<organism evidence="2 3">
    <name type="scientific">Favolaschia claudopus</name>
    <dbReference type="NCBI Taxonomy" id="2862362"/>
    <lineage>
        <taxon>Eukaryota</taxon>
        <taxon>Fungi</taxon>
        <taxon>Dikarya</taxon>
        <taxon>Basidiomycota</taxon>
        <taxon>Agaricomycotina</taxon>
        <taxon>Agaricomycetes</taxon>
        <taxon>Agaricomycetidae</taxon>
        <taxon>Agaricales</taxon>
        <taxon>Marasmiineae</taxon>
        <taxon>Mycenaceae</taxon>
        <taxon>Favolaschia</taxon>
    </lineage>
</organism>
<feature type="transmembrane region" description="Helical" evidence="1">
    <location>
        <begin position="153"/>
        <end position="178"/>
    </location>
</feature>
<name>A0AAW0EE69_9AGAR</name>
<keyword evidence="1" id="KW-1133">Transmembrane helix</keyword>
<keyword evidence="3" id="KW-1185">Reference proteome</keyword>
<dbReference type="Proteomes" id="UP001362999">
    <property type="component" value="Unassembled WGS sequence"/>
</dbReference>
<sequence>MVYPHSPGVPVSDSALLIIIHADAHSSSSRTRAFIIHLLLLVFDGAQVYPPYADAHHLHRGRAPSSSIYCCSSLTAHSSVLHMRTRIIFIADARLHHRVPVLDGALLIIHADAHSSSSRTRALIIYLLLPVLGGAQFIIHADAHSSSSRTRALILYLLLLILDGAQFYPLSSISYFSLKTVHSILNSLSCAAPHRRRAPSMIYLLDLRLRAHPRHDQALSPDSTHVIQPLSRLQELQYCAVTDSPSITRVAPMYF</sequence>
<evidence type="ECO:0000313" key="2">
    <source>
        <dbReference type="EMBL" id="KAK7062498.1"/>
    </source>
</evidence>
<gene>
    <name evidence="2" type="ORF">R3P38DRAFT_3167499</name>
</gene>
<keyword evidence="1" id="KW-0472">Membrane</keyword>
<feature type="transmembrane region" description="Helical" evidence="1">
    <location>
        <begin position="123"/>
        <end position="141"/>
    </location>
</feature>
<dbReference type="EMBL" id="JAWWNJ010000002">
    <property type="protein sequence ID" value="KAK7062498.1"/>
    <property type="molecule type" value="Genomic_DNA"/>
</dbReference>
<proteinExistence type="predicted"/>
<evidence type="ECO:0000256" key="1">
    <source>
        <dbReference type="SAM" id="Phobius"/>
    </source>
</evidence>
<protein>
    <submittedName>
        <fullName evidence="2">Uncharacterized protein</fullName>
    </submittedName>
</protein>
<reference evidence="2 3" key="1">
    <citation type="journal article" date="2024" name="J Genomics">
        <title>Draft genome sequencing and assembly of Favolaschia claudopus CIRM-BRFM 2984 isolated from oak limbs.</title>
        <authorList>
            <person name="Navarro D."/>
            <person name="Drula E."/>
            <person name="Chaduli D."/>
            <person name="Cazenave R."/>
            <person name="Ahrendt S."/>
            <person name="Wang J."/>
            <person name="Lipzen A."/>
            <person name="Daum C."/>
            <person name="Barry K."/>
            <person name="Grigoriev I.V."/>
            <person name="Favel A."/>
            <person name="Rosso M.N."/>
            <person name="Martin F."/>
        </authorList>
    </citation>
    <scope>NUCLEOTIDE SEQUENCE [LARGE SCALE GENOMIC DNA]</scope>
    <source>
        <strain evidence="2 3">CIRM-BRFM 2984</strain>
    </source>
</reference>
<accession>A0AAW0EE69</accession>